<evidence type="ECO:0000313" key="3">
    <source>
        <dbReference type="Proteomes" id="UP000601435"/>
    </source>
</evidence>
<keyword evidence="1" id="KW-0472">Membrane</keyword>
<protein>
    <submittedName>
        <fullName evidence="2">Uncharacterized protein</fullName>
    </submittedName>
</protein>
<feature type="transmembrane region" description="Helical" evidence="1">
    <location>
        <begin position="70"/>
        <end position="89"/>
    </location>
</feature>
<dbReference type="Proteomes" id="UP000601435">
    <property type="component" value="Unassembled WGS sequence"/>
</dbReference>
<reference evidence="2" key="1">
    <citation type="submission" date="2021-02" db="EMBL/GenBank/DDBJ databases">
        <authorList>
            <person name="Dougan E. K."/>
            <person name="Rhodes N."/>
            <person name="Thang M."/>
            <person name="Chan C."/>
        </authorList>
    </citation>
    <scope>NUCLEOTIDE SEQUENCE</scope>
</reference>
<dbReference type="EMBL" id="CAJNJA010016029">
    <property type="protein sequence ID" value="CAE7372953.1"/>
    <property type="molecule type" value="Genomic_DNA"/>
</dbReference>
<feature type="transmembrane region" description="Helical" evidence="1">
    <location>
        <begin position="41"/>
        <end position="64"/>
    </location>
</feature>
<gene>
    <name evidence="2" type="ORF">SNEC2469_LOCUS10037</name>
</gene>
<keyword evidence="3" id="KW-1185">Reference proteome</keyword>
<dbReference type="OrthoDB" id="430282at2759"/>
<keyword evidence="1" id="KW-0812">Transmembrane</keyword>
<accession>A0A812PRV2</accession>
<feature type="transmembrane region" description="Helical" evidence="1">
    <location>
        <begin position="148"/>
        <end position="171"/>
    </location>
</feature>
<feature type="transmembrane region" description="Helical" evidence="1">
    <location>
        <begin position="320"/>
        <end position="342"/>
    </location>
</feature>
<feature type="transmembrane region" description="Helical" evidence="1">
    <location>
        <begin position="395"/>
        <end position="415"/>
    </location>
</feature>
<comment type="caution">
    <text evidence="2">The sequence shown here is derived from an EMBL/GenBank/DDBJ whole genome shotgun (WGS) entry which is preliminary data.</text>
</comment>
<keyword evidence="1" id="KW-1133">Transmembrane helix</keyword>
<name>A0A812PRV2_9DINO</name>
<feature type="transmembrane region" description="Helical" evidence="1">
    <location>
        <begin position="177"/>
        <end position="197"/>
    </location>
</feature>
<dbReference type="AlphaFoldDB" id="A0A812PRV2"/>
<feature type="non-terminal residue" evidence="2">
    <location>
        <position position="1"/>
    </location>
</feature>
<sequence length="437" mass="49181">RARADFYHLSQTTTRLHAFWSHSWHGSVSGKVATLFFLTKAGAAAAAGTGAAVAACIAFGCGVLPDDDGRSWWCLSSGCLAYLLTVLFWRPRQLGTLSLGAILKCSDAMLVLWDPTWARRLWCVYELAAFIRSRSPGEKPRVNIRPTLLGFTLFACWFACALGGFAFDFAFTLQTTLGGNGVIFFGLALCGLIFWYIAHLVREYCRDVTTMCQHIARFSFATAESFCCSVEHKHPHSEEHLMCDREVMQRCINIWFGGIEAFEQQVQGDLYKLLVDQLANHMVSYWRLAEASPVFLWFHLDIAARGLRQFIYLAEDEAHLILAIMQLLLGLSYWLGVVPILWRVMFRLAWAMQTKCACRVLDYTKSLLLLLPGIFIFGAFPFLNSFLSEHLLRDLSPLGFALITIPLAALVWRNLPVPVPRHNVRLATEPQAQSAKL</sequence>
<evidence type="ECO:0000313" key="2">
    <source>
        <dbReference type="EMBL" id="CAE7372953.1"/>
    </source>
</evidence>
<proteinExistence type="predicted"/>
<feature type="non-terminal residue" evidence="2">
    <location>
        <position position="437"/>
    </location>
</feature>
<organism evidence="2 3">
    <name type="scientific">Symbiodinium necroappetens</name>
    <dbReference type="NCBI Taxonomy" id="1628268"/>
    <lineage>
        <taxon>Eukaryota</taxon>
        <taxon>Sar</taxon>
        <taxon>Alveolata</taxon>
        <taxon>Dinophyceae</taxon>
        <taxon>Suessiales</taxon>
        <taxon>Symbiodiniaceae</taxon>
        <taxon>Symbiodinium</taxon>
    </lineage>
</organism>
<feature type="transmembrane region" description="Helical" evidence="1">
    <location>
        <begin position="363"/>
        <end position="383"/>
    </location>
</feature>
<evidence type="ECO:0000256" key="1">
    <source>
        <dbReference type="SAM" id="Phobius"/>
    </source>
</evidence>